<evidence type="ECO:0000313" key="2">
    <source>
        <dbReference type="EMBL" id="SEB41422.1"/>
    </source>
</evidence>
<keyword evidence="1" id="KW-1133">Transmembrane helix</keyword>
<dbReference type="OrthoDB" id="121583at2"/>
<feature type="transmembrane region" description="Helical" evidence="1">
    <location>
        <begin position="82"/>
        <end position="102"/>
    </location>
</feature>
<keyword evidence="1" id="KW-0812">Transmembrane</keyword>
<accession>A0A1H4J777</accession>
<evidence type="ECO:0000256" key="1">
    <source>
        <dbReference type="SAM" id="Phobius"/>
    </source>
</evidence>
<dbReference type="AlphaFoldDB" id="A0A1H4J777"/>
<feature type="transmembrane region" description="Helical" evidence="1">
    <location>
        <begin position="56"/>
        <end position="76"/>
    </location>
</feature>
<dbReference type="EMBL" id="FNSD01000001">
    <property type="protein sequence ID" value="SEB41422.1"/>
    <property type="molecule type" value="Genomic_DNA"/>
</dbReference>
<protein>
    <submittedName>
        <fullName evidence="2">Uncharacterized protein</fullName>
    </submittedName>
</protein>
<keyword evidence="1" id="KW-0472">Membrane</keyword>
<proteinExistence type="predicted"/>
<dbReference type="Proteomes" id="UP000182409">
    <property type="component" value="Unassembled WGS sequence"/>
</dbReference>
<organism evidence="2 3">
    <name type="scientific">Terriglobus roseus</name>
    <dbReference type="NCBI Taxonomy" id="392734"/>
    <lineage>
        <taxon>Bacteria</taxon>
        <taxon>Pseudomonadati</taxon>
        <taxon>Acidobacteriota</taxon>
        <taxon>Terriglobia</taxon>
        <taxon>Terriglobales</taxon>
        <taxon>Acidobacteriaceae</taxon>
        <taxon>Terriglobus</taxon>
    </lineage>
</organism>
<name>A0A1H4J777_9BACT</name>
<evidence type="ECO:0000313" key="3">
    <source>
        <dbReference type="Proteomes" id="UP000182409"/>
    </source>
</evidence>
<dbReference type="RefSeq" id="WP_074652090.1">
    <property type="nucleotide sequence ID" value="NZ_FNSD01000001.1"/>
</dbReference>
<gene>
    <name evidence="2" type="ORF">SAMN05443244_0373</name>
</gene>
<sequence length="108" mass="12071">MNEQDELTQRITTALEAKPPVTAPADFAIRLMARLPEQPPARVLPAVQEPSHYGRLVTLIMLTLMMVAMVYAAAFLGRSSAWNIAEDVLFLQFGALTLWFVLSQRRVS</sequence>
<reference evidence="2 3" key="1">
    <citation type="submission" date="2016-10" db="EMBL/GenBank/DDBJ databases">
        <authorList>
            <person name="de Groot N.N."/>
        </authorList>
    </citation>
    <scope>NUCLEOTIDE SEQUENCE [LARGE SCALE GENOMIC DNA]</scope>
    <source>
        <strain evidence="2 3">AB35.6</strain>
    </source>
</reference>